<sequence length="172" mass="18643">MITAVGHADLTPTTWELVRAELRERLRGLPPDATALVRAGAGLPLAFGRVVHEVGRRLVVLLPERGDAFADAPFHDRRAHRELLALAGRIRMLPFDPLDRDACVSADERLVSGCTRLLAVWDGSPSSGQDATAHMVAYARARGIAVEVVWPAGAAREPAGRTASPRVPEHRR</sequence>
<dbReference type="RefSeq" id="WP_189884171.1">
    <property type="nucleotide sequence ID" value="NZ_BMVN01000005.1"/>
</dbReference>
<evidence type="ECO:0000313" key="2">
    <source>
        <dbReference type="Proteomes" id="UP000653644"/>
    </source>
</evidence>
<name>A0ABQ3CGY8_9ACTN</name>
<dbReference type="Gene3D" id="3.40.50.450">
    <property type="match status" value="1"/>
</dbReference>
<comment type="caution">
    <text evidence="1">The sequence shown here is derived from an EMBL/GenBank/DDBJ whole genome shotgun (WGS) entry which is preliminary data.</text>
</comment>
<dbReference type="Proteomes" id="UP000653644">
    <property type="component" value="Unassembled WGS sequence"/>
</dbReference>
<keyword evidence="2" id="KW-1185">Reference proteome</keyword>
<evidence type="ECO:0000313" key="1">
    <source>
        <dbReference type="EMBL" id="GHA14222.1"/>
    </source>
</evidence>
<accession>A0ABQ3CGY8</accession>
<protein>
    <recommendedName>
        <fullName evidence="3">Phosphoribosyltransferase</fullName>
    </recommendedName>
</protein>
<proteinExistence type="predicted"/>
<dbReference type="EMBL" id="BMVN01000005">
    <property type="protein sequence ID" value="GHA14222.1"/>
    <property type="molecule type" value="Genomic_DNA"/>
</dbReference>
<evidence type="ECO:0008006" key="3">
    <source>
        <dbReference type="Google" id="ProtNLM"/>
    </source>
</evidence>
<organism evidence="1 2">
    <name type="scientific">Streptomyces canarius</name>
    <dbReference type="NCBI Taxonomy" id="285453"/>
    <lineage>
        <taxon>Bacteria</taxon>
        <taxon>Bacillati</taxon>
        <taxon>Actinomycetota</taxon>
        <taxon>Actinomycetes</taxon>
        <taxon>Kitasatosporales</taxon>
        <taxon>Streptomycetaceae</taxon>
        <taxon>Streptomyces</taxon>
    </lineage>
</organism>
<gene>
    <name evidence="1" type="ORF">GCM10010345_18440</name>
</gene>
<reference evidence="2" key="1">
    <citation type="journal article" date="2019" name="Int. J. Syst. Evol. Microbiol.">
        <title>The Global Catalogue of Microorganisms (GCM) 10K type strain sequencing project: providing services to taxonomists for standard genome sequencing and annotation.</title>
        <authorList>
            <consortium name="The Broad Institute Genomics Platform"/>
            <consortium name="The Broad Institute Genome Sequencing Center for Infectious Disease"/>
            <person name="Wu L."/>
            <person name="Ma J."/>
        </authorList>
    </citation>
    <scope>NUCLEOTIDE SEQUENCE [LARGE SCALE GENOMIC DNA]</scope>
    <source>
        <strain evidence="2">JCM 4733</strain>
    </source>
</reference>